<dbReference type="EMBL" id="VSRR010012527">
    <property type="protein sequence ID" value="MPC54661.1"/>
    <property type="molecule type" value="Genomic_DNA"/>
</dbReference>
<dbReference type="AlphaFoldDB" id="A0A5B7G478"/>
<gene>
    <name evidence="2" type="ORF">E2C01_048584</name>
</gene>
<proteinExistence type="predicted"/>
<feature type="region of interest" description="Disordered" evidence="1">
    <location>
        <begin position="1"/>
        <end position="34"/>
    </location>
</feature>
<evidence type="ECO:0000313" key="3">
    <source>
        <dbReference type="Proteomes" id="UP000324222"/>
    </source>
</evidence>
<accession>A0A5B7G478</accession>
<comment type="caution">
    <text evidence="2">The sequence shown here is derived from an EMBL/GenBank/DDBJ whole genome shotgun (WGS) entry which is preliminary data.</text>
</comment>
<protein>
    <submittedName>
        <fullName evidence="2">Uncharacterized protein</fullName>
    </submittedName>
</protein>
<organism evidence="2 3">
    <name type="scientific">Portunus trituberculatus</name>
    <name type="common">Swimming crab</name>
    <name type="synonym">Neptunus trituberculatus</name>
    <dbReference type="NCBI Taxonomy" id="210409"/>
    <lineage>
        <taxon>Eukaryota</taxon>
        <taxon>Metazoa</taxon>
        <taxon>Ecdysozoa</taxon>
        <taxon>Arthropoda</taxon>
        <taxon>Crustacea</taxon>
        <taxon>Multicrustacea</taxon>
        <taxon>Malacostraca</taxon>
        <taxon>Eumalacostraca</taxon>
        <taxon>Eucarida</taxon>
        <taxon>Decapoda</taxon>
        <taxon>Pleocyemata</taxon>
        <taxon>Brachyura</taxon>
        <taxon>Eubrachyura</taxon>
        <taxon>Portunoidea</taxon>
        <taxon>Portunidae</taxon>
        <taxon>Portuninae</taxon>
        <taxon>Portunus</taxon>
    </lineage>
</organism>
<sequence>MGKTGWVTRRRPRDEGGQEDEKDDGRAGKRKAARVLVKPCRRSRRNQEVLVTSRKTTRRNLKTSAGRKIEEEKEIKNRKKRKAKELFEEKTDPLGRAFCQSCAHSCHPLPSRRHAAERIPRSGNAYLIALPPPSPRRKPLRRFLETLKII</sequence>
<reference evidence="2 3" key="1">
    <citation type="submission" date="2019-05" db="EMBL/GenBank/DDBJ databases">
        <title>Another draft genome of Portunus trituberculatus and its Hox gene families provides insights of decapod evolution.</title>
        <authorList>
            <person name="Jeong J.-H."/>
            <person name="Song I."/>
            <person name="Kim S."/>
            <person name="Choi T."/>
            <person name="Kim D."/>
            <person name="Ryu S."/>
            <person name="Kim W."/>
        </authorList>
    </citation>
    <scope>NUCLEOTIDE SEQUENCE [LARGE SCALE GENOMIC DNA]</scope>
    <source>
        <tissue evidence="2">Muscle</tissue>
    </source>
</reference>
<dbReference type="Proteomes" id="UP000324222">
    <property type="component" value="Unassembled WGS sequence"/>
</dbReference>
<evidence type="ECO:0000313" key="2">
    <source>
        <dbReference type="EMBL" id="MPC54661.1"/>
    </source>
</evidence>
<feature type="region of interest" description="Disordered" evidence="1">
    <location>
        <begin position="53"/>
        <end position="76"/>
    </location>
</feature>
<keyword evidence="3" id="KW-1185">Reference proteome</keyword>
<name>A0A5B7G478_PORTR</name>
<evidence type="ECO:0000256" key="1">
    <source>
        <dbReference type="SAM" id="MobiDB-lite"/>
    </source>
</evidence>